<dbReference type="Proteomes" id="UP001159427">
    <property type="component" value="Unassembled WGS sequence"/>
</dbReference>
<reference evidence="4 5" key="1">
    <citation type="submission" date="2022-05" db="EMBL/GenBank/DDBJ databases">
        <authorList>
            <consortium name="Genoscope - CEA"/>
            <person name="William W."/>
        </authorList>
    </citation>
    <scope>NUCLEOTIDE SEQUENCE [LARGE SCALE GENOMIC DNA]</scope>
</reference>
<evidence type="ECO:0000313" key="5">
    <source>
        <dbReference type="Proteomes" id="UP001159427"/>
    </source>
</evidence>
<accession>A0ABN8PGQ9</accession>
<dbReference type="Pfam" id="PF13424">
    <property type="entry name" value="TPR_12"/>
    <property type="match status" value="7"/>
</dbReference>
<protein>
    <recommendedName>
        <fullName evidence="3">CHAT domain-containing protein</fullName>
    </recommendedName>
</protein>
<feature type="domain" description="CHAT" evidence="3">
    <location>
        <begin position="792"/>
        <end position="1069"/>
    </location>
</feature>
<dbReference type="PROSITE" id="PS50005">
    <property type="entry name" value="TPR"/>
    <property type="match status" value="14"/>
</dbReference>
<dbReference type="PROSITE" id="PS50293">
    <property type="entry name" value="TPR_REGION"/>
    <property type="match status" value="6"/>
</dbReference>
<feature type="repeat" description="TPR" evidence="1">
    <location>
        <begin position="58"/>
        <end position="91"/>
    </location>
</feature>
<feature type="repeat" description="TPR" evidence="1">
    <location>
        <begin position="218"/>
        <end position="251"/>
    </location>
</feature>
<evidence type="ECO:0000256" key="1">
    <source>
        <dbReference type="PROSITE-ProRule" id="PRU00339"/>
    </source>
</evidence>
<comment type="caution">
    <text evidence="4">The sequence shown here is derived from an EMBL/GenBank/DDBJ whole genome shotgun (WGS) entry which is preliminary data.</text>
</comment>
<dbReference type="SMART" id="SM00028">
    <property type="entry name" value="TPR"/>
    <property type="match status" value="15"/>
</dbReference>
<gene>
    <name evidence="4" type="ORF">PEVE_00042247</name>
</gene>
<dbReference type="SUPFAM" id="SSF48452">
    <property type="entry name" value="TPR-like"/>
    <property type="match status" value="4"/>
</dbReference>
<dbReference type="InterPro" id="IPR011990">
    <property type="entry name" value="TPR-like_helical_dom_sf"/>
</dbReference>
<dbReference type="PANTHER" id="PTHR10098:SF108">
    <property type="entry name" value="TETRATRICOPEPTIDE REPEAT PROTEIN 28"/>
    <property type="match status" value="1"/>
</dbReference>
<proteinExistence type="predicted"/>
<feature type="repeat" description="TPR" evidence="1">
    <location>
        <begin position="258"/>
        <end position="291"/>
    </location>
</feature>
<keyword evidence="5" id="KW-1185">Reference proteome</keyword>
<name>A0ABN8PGQ9_9CNID</name>
<sequence>MTTTAINDNIGDAYINFKDFQHALGIAYSSLGDFRKAIEYHERHLKISKEVGDRAGEGRAYGNLGITYHSLGDFQKAIEYHERHLKISKEVGDRAGEGKAYGNLGNAYHSLGDFQKAIEYHERHLKISKEVGDRAGEGKAYGNLGNAYHSLGDFQKAIEYHERHLKISKEVGDRAGEGKAYGNLGNAYHSLGDFQKAIEYHERHLKISKEVGDRAGEGKAYGNLGNAYDSLGDFQKAIEYHERHLKISKEVGDRAGEGKAYGNLGNAYHSLGDFQKAIEYHERHLKISKEVGDRAGEGKAYGNLGNAYHSLGDFQKAIEYHERHLKISKEVGDRAGEGKAYGNLGNAYHSLGDLQKAIDYHERHLKISKEVGDRAGEGGAYGNLGIAYFRLGDFQKAIEYHERHLKISKEVGDRAGEGKAYCNLGIAYSNLGYFQKAIEYHERHLKISKEVGDRAGDGKAYRNLGNAYHSLGDFQKAIEYHERDLKISKEVGDRAGEGKAYNNLGNAYYSLGDFQKAVQSSEKKKMTTTAINGNIGDPFVNFKDFQHALGIAYSSLGDFRKAIEYHERHLKISKEVGDRAGEGRAYGNLGDAYHSLGDFPEAVQCYKNSVMAFDHIRRNLISNDEWKITLKSRYDHINLRLWELQFKEGKVIDALLTADQGRAGALNDLLEFKYGLKGLRQEIETLSARPSDFASYLPPNTAFMGISEGGIILWVNKKGKEIKTRRTVIDISTYLNITNYFQCLLETTHEEIGLKADVNCEDRSLRNPRDKQLAEERSSEPRSNSSSFEETKSLQTLYNVVIGPIRDLVDGDEIVIVPEGPLCLAPYAAFMDMKSKYLCETFRIRLLPSLSSLRLIQDCPADCHSKTGALLVGDPWVQEVVYEGMPLEQLIWAKKEVQMIGEILHTVPLIGKQATKEEVLRRISSVALVHIAAHGKMETGEIALAPNTTRSSVNPAREDYLLTMKDVLDAQIRARLVVLSCCHSARGEVKSEGVVGIARAFLGAGARAVLVSLWAIDDKATMEFMKVFYQELVHGRSASEALNKAMKSMRESDDFSAVRYWAPFVLIGDDVTLEFEGIN</sequence>
<evidence type="ECO:0000313" key="4">
    <source>
        <dbReference type="EMBL" id="CAH3141690.1"/>
    </source>
</evidence>
<feature type="repeat" description="TPR" evidence="1">
    <location>
        <begin position="338"/>
        <end position="371"/>
    </location>
</feature>
<dbReference type="InterPro" id="IPR019734">
    <property type="entry name" value="TPR_rpt"/>
</dbReference>
<feature type="repeat" description="TPR" evidence="1">
    <location>
        <begin position="178"/>
        <end position="211"/>
    </location>
</feature>
<feature type="repeat" description="TPR" evidence="1">
    <location>
        <begin position="298"/>
        <end position="331"/>
    </location>
</feature>
<feature type="compositionally biased region" description="Basic and acidic residues" evidence="2">
    <location>
        <begin position="765"/>
        <end position="780"/>
    </location>
</feature>
<dbReference type="PANTHER" id="PTHR10098">
    <property type="entry name" value="RAPSYN-RELATED"/>
    <property type="match status" value="1"/>
</dbReference>
<feature type="repeat" description="TPR" evidence="1">
    <location>
        <begin position="98"/>
        <end position="131"/>
    </location>
</feature>
<feature type="repeat" description="TPR" evidence="1">
    <location>
        <begin position="418"/>
        <end position="451"/>
    </location>
</feature>
<feature type="repeat" description="TPR" evidence="1">
    <location>
        <begin position="583"/>
        <end position="616"/>
    </location>
</feature>
<organism evidence="4 5">
    <name type="scientific">Porites evermanni</name>
    <dbReference type="NCBI Taxonomy" id="104178"/>
    <lineage>
        <taxon>Eukaryota</taxon>
        <taxon>Metazoa</taxon>
        <taxon>Cnidaria</taxon>
        <taxon>Anthozoa</taxon>
        <taxon>Hexacorallia</taxon>
        <taxon>Scleractinia</taxon>
        <taxon>Fungiina</taxon>
        <taxon>Poritidae</taxon>
        <taxon>Porites</taxon>
    </lineage>
</organism>
<evidence type="ECO:0000256" key="2">
    <source>
        <dbReference type="SAM" id="MobiDB-lite"/>
    </source>
</evidence>
<dbReference type="Pfam" id="PF13176">
    <property type="entry name" value="TPR_7"/>
    <property type="match status" value="1"/>
</dbReference>
<feature type="repeat" description="TPR" evidence="1">
    <location>
        <begin position="543"/>
        <end position="576"/>
    </location>
</feature>
<feature type="region of interest" description="Disordered" evidence="2">
    <location>
        <begin position="765"/>
        <end position="790"/>
    </location>
</feature>
<dbReference type="InterPro" id="IPR024983">
    <property type="entry name" value="CHAT_dom"/>
</dbReference>
<feature type="repeat" description="TPR" evidence="1">
    <location>
        <begin position="18"/>
        <end position="51"/>
    </location>
</feature>
<feature type="repeat" description="TPR" evidence="1">
    <location>
        <begin position="138"/>
        <end position="171"/>
    </location>
</feature>
<dbReference type="Gene3D" id="1.25.40.10">
    <property type="entry name" value="Tetratricopeptide repeat domain"/>
    <property type="match status" value="6"/>
</dbReference>
<evidence type="ECO:0000259" key="3">
    <source>
        <dbReference type="Pfam" id="PF12770"/>
    </source>
</evidence>
<keyword evidence="1" id="KW-0802">TPR repeat</keyword>
<dbReference type="Pfam" id="PF12770">
    <property type="entry name" value="CHAT"/>
    <property type="match status" value="1"/>
</dbReference>
<dbReference type="EMBL" id="CALNXI010000822">
    <property type="protein sequence ID" value="CAH3141690.1"/>
    <property type="molecule type" value="Genomic_DNA"/>
</dbReference>
<feature type="repeat" description="TPR" evidence="1">
    <location>
        <begin position="458"/>
        <end position="491"/>
    </location>
</feature>
<feature type="repeat" description="TPR" evidence="1">
    <location>
        <begin position="378"/>
        <end position="411"/>
    </location>
</feature>